<dbReference type="EC" id="3.1.3.48" evidence="2"/>
<dbReference type="InterPro" id="IPR016130">
    <property type="entry name" value="Tyr_Pase_AS"/>
</dbReference>
<dbReference type="InterPro" id="IPR020422">
    <property type="entry name" value="TYR_PHOSPHATASE_DUAL_dom"/>
</dbReference>
<keyword evidence="4" id="KW-0904">Protein phosphatase</keyword>
<dbReference type="Proteomes" id="UP000694867">
    <property type="component" value="Unplaced"/>
</dbReference>
<dbReference type="AlphaFoldDB" id="A0AAJ6QUQ5"/>
<feature type="region of interest" description="Disordered" evidence="5">
    <location>
        <begin position="306"/>
        <end position="342"/>
    </location>
</feature>
<proteinExistence type="inferred from homology"/>
<evidence type="ECO:0000256" key="2">
    <source>
        <dbReference type="ARBA" id="ARBA00013064"/>
    </source>
</evidence>
<dbReference type="PANTHER" id="PTHR10159">
    <property type="entry name" value="DUAL SPECIFICITY PROTEIN PHOSPHATASE"/>
    <property type="match status" value="1"/>
</dbReference>
<dbReference type="PROSITE" id="PS50056">
    <property type="entry name" value="TYR_PHOSPHATASE_2"/>
    <property type="match status" value="1"/>
</dbReference>
<organism evidence="8 9">
    <name type="scientific">Galendromus occidentalis</name>
    <name type="common">western predatory mite</name>
    <dbReference type="NCBI Taxonomy" id="34638"/>
    <lineage>
        <taxon>Eukaryota</taxon>
        <taxon>Metazoa</taxon>
        <taxon>Ecdysozoa</taxon>
        <taxon>Arthropoda</taxon>
        <taxon>Chelicerata</taxon>
        <taxon>Arachnida</taxon>
        <taxon>Acari</taxon>
        <taxon>Parasitiformes</taxon>
        <taxon>Mesostigmata</taxon>
        <taxon>Gamasina</taxon>
        <taxon>Phytoseioidea</taxon>
        <taxon>Phytoseiidae</taxon>
        <taxon>Typhlodrominae</taxon>
        <taxon>Galendromus</taxon>
    </lineage>
</organism>
<accession>A0AAJ6QUQ5</accession>
<dbReference type="GO" id="GO:0005737">
    <property type="term" value="C:cytoplasm"/>
    <property type="evidence" value="ECO:0007669"/>
    <property type="project" value="TreeGrafter"/>
</dbReference>
<name>A0AAJ6QUQ5_9ACAR</name>
<dbReference type="InterPro" id="IPR008343">
    <property type="entry name" value="MKP"/>
</dbReference>
<dbReference type="GO" id="GO:0043409">
    <property type="term" value="P:negative regulation of MAPK cascade"/>
    <property type="evidence" value="ECO:0007669"/>
    <property type="project" value="TreeGrafter"/>
</dbReference>
<evidence type="ECO:0000256" key="3">
    <source>
        <dbReference type="ARBA" id="ARBA00022801"/>
    </source>
</evidence>
<evidence type="ECO:0000313" key="9">
    <source>
        <dbReference type="RefSeq" id="XP_003744513.1"/>
    </source>
</evidence>
<dbReference type="Gene3D" id="3.90.190.10">
    <property type="entry name" value="Protein tyrosine phosphatase superfamily"/>
    <property type="match status" value="1"/>
</dbReference>
<evidence type="ECO:0000256" key="1">
    <source>
        <dbReference type="ARBA" id="ARBA00008601"/>
    </source>
</evidence>
<comment type="similarity">
    <text evidence="1">Belongs to the protein-tyrosine phosphatase family. Non-receptor class dual specificity subfamily.</text>
</comment>
<keyword evidence="8" id="KW-1185">Reference proteome</keyword>
<feature type="domain" description="Tyrosine-protein phosphatase" evidence="6">
    <location>
        <begin position="43"/>
        <end position="185"/>
    </location>
</feature>
<feature type="region of interest" description="Disordered" evidence="5">
    <location>
        <begin position="1"/>
        <end position="20"/>
    </location>
</feature>
<reference evidence="9" key="1">
    <citation type="submission" date="2025-08" db="UniProtKB">
        <authorList>
            <consortium name="RefSeq"/>
        </authorList>
    </citation>
    <scope>IDENTIFICATION</scope>
</reference>
<dbReference type="KEGG" id="goe:100901265"/>
<dbReference type="InterPro" id="IPR029021">
    <property type="entry name" value="Prot-tyrosine_phosphatase-like"/>
</dbReference>
<dbReference type="GO" id="GO:0033550">
    <property type="term" value="F:MAP kinase tyrosine phosphatase activity"/>
    <property type="evidence" value="ECO:0007669"/>
    <property type="project" value="TreeGrafter"/>
</dbReference>
<feature type="domain" description="Tyrosine specific protein phosphatases" evidence="7">
    <location>
        <begin position="112"/>
        <end position="163"/>
    </location>
</feature>
<dbReference type="PROSITE" id="PS50054">
    <property type="entry name" value="TYR_PHOSPHATASE_DUAL"/>
    <property type="match status" value="1"/>
</dbReference>
<dbReference type="SMART" id="SM00195">
    <property type="entry name" value="DSPc"/>
    <property type="match status" value="1"/>
</dbReference>
<dbReference type="SUPFAM" id="SSF52799">
    <property type="entry name" value="(Phosphotyrosine protein) phosphatases II"/>
    <property type="match status" value="1"/>
</dbReference>
<dbReference type="Pfam" id="PF00782">
    <property type="entry name" value="DSPc"/>
    <property type="match status" value="1"/>
</dbReference>
<evidence type="ECO:0000256" key="4">
    <source>
        <dbReference type="ARBA" id="ARBA00022912"/>
    </source>
</evidence>
<dbReference type="PRINTS" id="PR01764">
    <property type="entry name" value="MAPKPHPHTASE"/>
</dbReference>
<keyword evidence="3" id="KW-0378">Hydrolase</keyword>
<dbReference type="PANTHER" id="PTHR10159:SF533">
    <property type="entry name" value="TYROSINE-PROTEIN PHOSPHATASE VHP-1"/>
    <property type="match status" value="1"/>
</dbReference>
<evidence type="ECO:0000313" key="8">
    <source>
        <dbReference type="Proteomes" id="UP000694867"/>
    </source>
</evidence>
<evidence type="ECO:0000259" key="6">
    <source>
        <dbReference type="PROSITE" id="PS50054"/>
    </source>
</evidence>
<dbReference type="PROSITE" id="PS00383">
    <property type="entry name" value="TYR_PHOSPHATASE_1"/>
    <property type="match status" value="1"/>
</dbReference>
<dbReference type="GO" id="GO:0008330">
    <property type="term" value="F:protein tyrosine/threonine phosphatase activity"/>
    <property type="evidence" value="ECO:0007669"/>
    <property type="project" value="TreeGrafter"/>
</dbReference>
<dbReference type="RefSeq" id="XP_003744513.1">
    <property type="nucleotide sequence ID" value="XM_003744465.1"/>
</dbReference>
<gene>
    <name evidence="9" type="primary">LOC100901265</name>
</gene>
<evidence type="ECO:0000259" key="7">
    <source>
        <dbReference type="PROSITE" id="PS50056"/>
    </source>
</evidence>
<dbReference type="InterPro" id="IPR000340">
    <property type="entry name" value="Dual-sp_phosphatase_cat-dom"/>
</dbReference>
<evidence type="ECO:0000256" key="5">
    <source>
        <dbReference type="SAM" id="MobiDB-lite"/>
    </source>
</evidence>
<dbReference type="InterPro" id="IPR000387">
    <property type="entry name" value="Tyr_Pase_dom"/>
</dbReference>
<protein>
    <recommendedName>
        <fullName evidence="2">protein-tyrosine-phosphatase</fullName>
        <ecNumber evidence="2">3.1.3.48</ecNumber>
    </recommendedName>
</protein>
<sequence>MSDGLIVFGESNPHQADSLPEKGVRMCSLPTASQPGGPSATEGPDRILPFLYLGSQIDAQDCQSLRSRNIAYVLNVSATCPKAKSISETRFMRVPVEDSHTEDLVQYFDRTFTFLDKVRESSGCVLVHCSAGISRSPTVAIAYIMRHLRLSSNDAYRYVKSKRSRISPNFNFLGQLLKYEKMLQSVKILGNTPDIYSSEPALPSLPCWMSGFISRTRNIPFVSQKKRRLLKPTVTPDQFTLSLELPKRSLGVSETTKVGNLAGGVMSATTDFAGGRESSSATEAKRPFTGGRSLSLDFKWLALDQDENSAPPGSADSASDRPNMGASEGSSSTSPLVKRKDWKKLSRESLTLHLEAEDTSWPSWGMST</sequence>
<dbReference type="GO" id="GO:0017017">
    <property type="term" value="F:MAP kinase tyrosine/serine/threonine phosphatase activity"/>
    <property type="evidence" value="ECO:0007669"/>
    <property type="project" value="InterPro"/>
</dbReference>
<dbReference type="GeneID" id="100901265"/>